<dbReference type="PROSITE" id="PS50893">
    <property type="entry name" value="ABC_TRANSPORTER_2"/>
    <property type="match status" value="1"/>
</dbReference>
<keyword evidence="6 15" id="KW-0067">ATP-binding</keyword>
<keyword evidence="5" id="KW-0547">Nucleotide-binding</keyword>
<comment type="caution">
    <text evidence="15">The sequence shown here is derived from an EMBL/GenBank/DDBJ whole genome shotgun (WGS) entry which is preliminary data.</text>
</comment>
<dbReference type="InterPro" id="IPR050388">
    <property type="entry name" value="ABC_Ni/Peptide_Import"/>
</dbReference>
<dbReference type="RefSeq" id="WP_183694847.1">
    <property type="nucleotide sequence ID" value="NZ_JACIIJ010000010.1"/>
</dbReference>
<reference evidence="15 16" key="1">
    <citation type="submission" date="2020-08" db="EMBL/GenBank/DDBJ databases">
        <title>Genomic Encyclopedia of Type Strains, Phase IV (KMG-V): Genome sequencing to study the core and pangenomes of soil and plant-associated prokaryotes.</title>
        <authorList>
            <person name="Whitman W."/>
        </authorList>
    </citation>
    <scope>NUCLEOTIDE SEQUENCE [LARGE SCALE GENOMIC DNA]</scope>
    <source>
        <strain evidence="15 16">SEMIA 4011</strain>
    </source>
</reference>
<evidence type="ECO:0000256" key="1">
    <source>
        <dbReference type="ARBA" id="ARBA00004417"/>
    </source>
</evidence>
<evidence type="ECO:0000256" key="5">
    <source>
        <dbReference type="ARBA" id="ARBA00022741"/>
    </source>
</evidence>
<dbReference type="AlphaFoldDB" id="A0A7X0DU69"/>
<keyword evidence="3" id="KW-0813">Transport</keyword>
<evidence type="ECO:0000256" key="3">
    <source>
        <dbReference type="ARBA" id="ARBA00022448"/>
    </source>
</evidence>
<sequence length="264" mass="27934">MSGIFCSLRQLSVSYRRGRNNAAALEGVDLDIATGERLAIIGESGSGKSTLARALAGLLPDGAKVGGDMLWPALGHPPRPGRDFGFVFQDPGTSLNPVLTIGEQIAEGARRHLGLSWKQASLRAEELLGRVRMPEPDKAMRAYPHQLSGGQRQRVAIAAAIAARPALLIADEATSALDVVVQAEIVRLLDGLVREDGMTLLFITHDIALASGFVDRIAVFRDARLVEAGPVHSVLSAPESGYTAALIASHRDLATPPLIAELSS</sequence>
<dbReference type="GO" id="GO:0016887">
    <property type="term" value="F:ATP hydrolysis activity"/>
    <property type="evidence" value="ECO:0007669"/>
    <property type="project" value="InterPro"/>
</dbReference>
<dbReference type="SUPFAM" id="SSF52540">
    <property type="entry name" value="P-loop containing nucleoside triphosphate hydrolases"/>
    <property type="match status" value="1"/>
</dbReference>
<dbReference type="PROSITE" id="PS00211">
    <property type="entry name" value="ABC_TRANSPORTER_1"/>
    <property type="match status" value="1"/>
</dbReference>
<comment type="catalytic activity">
    <reaction evidence="13">
        <text>Ni(2+)(out) + ATP + H2O = Ni(2+)(in) + ADP + phosphate + H(+)</text>
        <dbReference type="Rhea" id="RHEA:15557"/>
        <dbReference type="ChEBI" id="CHEBI:15377"/>
        <dbReference type="ChEBI" id="CHEBI:15378"/>
        <dbReference type="ChEBI" id="CHEBI:30616"/>
        <dbReference type="ChEBI" id="CHEBI:43474"/>
        <dbReference type="ChEBI" id="CHEBI:49786"/>
        <dbReference type="ChEBI" id="CHEBI:456216"/>
        <dbReference type="EC" id="7.2.2.11"/>
    </reaction>
    <physiologicalReaction direction="left-to-right" evidence="13">
        <dbReference type="Rhea" id="RHEA:15558"/>
    </physiologicalReaction>
</comment>
<dbReference type="InterPro" id="IPR003439">
    <property type="entry name" value="ABC_transporter-like_ATP-bd"/>
</dbReference>
<evidence type="ECO:0000256" key="8">
    <source>
        <dbReference type="ARBA" id="ARBA00023065"/>
    </source>
</evidence>
<dbReference type="EC" id="7.2.2.11" evidence="11"/>
<evidence type="ECO:0000256" key="11">
    <source>
        <dbReference type="ARBA" id="ARBA00039098"/>
    </source>
</evidence>
<gene>
    <name evidence="15" type="ORF">GGE66_004244</name>
</gene>
<dbReference type="EMBL" id="JACIIJ010000010">
    <property type="protein sequence ID" value="MBB6223255.1"/>
    <property type="molecule type" value="Genomic_DNA"/>
</dbReference>
<dbReference type="GO" id="GO:0005524">
    <property type="term" value="F:ATP binding"/>
    <property type="evidence" value="ECO:0007669"/>
    <property type="project" value="UniProtKB-KW"/>
</dbReference>
<dbReference type="PANTHER" id="PTHR43297">
    <property type="entry name" value="OLIGOPEPTIDE TRANSPORT ATP-BINDING PROTEIN APPD"/>
    <property type="match status" value="1"/>
</dbReference>
<dbReference type="InterPro" id="IPR017871">
    <property type="entry name" value="ABC_transporter-like_CS"/>
</dbReference>
<evidence type="ECO:0000313" key="16">
    <source>
        <dbReference type="Proteomes" id="UP000517187"/>
    </source>
</evidence>
<dbReference type="InterPro" id="IPR003593">
    <property type="entry name" value="AAA+_ATPase"/>
</dbReference>
<keyword evidence="4" id="KW-1003">Cell membrane</keyword>
<dbReference type="Gene3D" id="3.40.50.300">
    <property type="entry name" value="P-loop containing nucleotide triphosphate hydrolases"/>
    <property type="match status" value="1"/>
</dbReference>
<dbReference type="PANTHER" id="PTHR43297:SF13">
    <property type="entry name" value="NICKEL ABC TRANSPORTER, ATP-BINDING PROTEIN"/>
    <property type="match status" value="1"/>
</dbReference>
<accession>A0A7X0DU69</accession>
<dbReference type="GO" id="GO:0015413">
    <property type="term" value="F:ABC-type nickel transporter activity"/>
    <property type="evidence" value="ECO:0007669"/>
    <property type="project" value="UniProtKB-EC"/>
</dbReference>
<dbReference type="SMART" id="SM00382">
    <property type="entry name" value="AAA"/>
    <property type="match status" value="1"/>
</dbReference>
<evidence type="ECO:0000256" key="7">
    <source>
        <dbReference type="ARBA" id="ARBA00022967"/>
    </source>
</evidence>
<evidence type="ECO:0000256" key="9">
    <source>
        <dbReference type="ARBA" id="ARBA00023136"/>
    </source>
</evidence>
<keyword evidence="7" id="KW-1278">Translocase</keyword>
<name>A0A7X0DU69_RHILE</name>
<evidence type="ECO:0000256" key="6">
    <source>
        <dbReference type="ARBA" id="ARBA00022840"/>
    </source>
</evidence>
<dbReference type="InterPro" id="IPR027417">
    <property type="entry name" value="P-loop_NTPase"/>
</dbReference>
<comment type="similarity">
    <text evidence="2">Belongs to the ABC transporter superfamily.</text>
</comment>
<protein>
    <recommendedName>
        <fullName evidence="12">Nickel import system ATP-binding protein NikD</fullName>
        <ecNumber evidence="11">7.2.2.11</ecNumber>
    </recommendedName>
</protein>
<dbReference type="Pfam" id="PF00005">
    <property type="entry name" value="ABC_tran"/>
    <property type="match status" value="1"/>
</dbReference>
<keyword evidence="8" id="KW-0406">Ion transport</keyword>
<dbReference type="GO" id="GO:0005886">
    <property type="term" value="C:plasma membrane"/>
    <property type="evidence" value="ECO:0007669"/>
    <property type="project" value="UniProtKB-SubCell"/>
</dbReference>
<dbReference type="CDD" id="cd03257">
    <property type="entry name" value="ABC_NikE_OppD_transporters"/>
    <property type="match status" value="1"/>
</dbReference>
<dbReference type="Proteomes" id="UP000517187">
    <property type="component" value="Unassembled WGS sequence"/>
</dbReference>
<comment type="subunit">
    <text evidence="10">The complex is composed of two ATP-binding proteins (NikD and NikE), two transmembrane proteins (NikB and NikC) and a solute-binding protein (NikA).</text>
</comment>
<organism evidence="15 16">
    <name type="scientific">Rhizobium leguminosarum</name>
    <dbReference type="NCBI Taxonomy" id="384"/>
    <lineage>
        <taxon>Bacteria</taxon>
        <taxon>Pseudomonadati</taxon>
        <taxon>Pseudomonadota</taxon>
        <taxon>Alphaproteobacteria</taxon>
        <taxon>Hyphomicrobiales</taxon>
        <taxon>Rhizobiaceae</taxon>
        <taxon>Rhizobium/Agrobacterium group</taxon>
        <taxon>Rhizobium</taxon>
    </lineage>
</organism>
<feature type="domain" description="ABC transporter" evidence="14">
    <location>
        <begin position="8"/>
        <end position="247"/>
    </location>
</feature>
<evidence type="ECO:0000256" key="12">
    <source>
        <dbReference type="ARBA" id="ARBA00044143"/>
    </source>
</evidence>
<comment type="subcellular location">
    <subcellularLocation>
        <location evidence="1">Cell inner membrane</location>
        <topology evidence="1">Peripheral membrane protein</topology>
    </subcellularLocation>
</comment>
<evidence type="ECO:0000256" key="4">
    <source>
        <dbReference type="ARBA" id="ARBA00022475"/>
    </source>
</evidence>
<proteinExistence type="inferred from homology"/>
<evidence type="ECO:0000259" key="14">
    <source>
        <dbReference type="PROSITE" id="PS50893"/>
    </source>
</evidence>
<evidence type="ECO:0000256" key="10">
    <source>
        <dbReference type="ARBA" id="ARBA00038669"/>
    </source>
</evidence>
<evidence type="ECO:0000256" key="13">
    <source>
        <dbReference type="ARBA" id="ARBA00048610"/>
    </source>
</evidence>
<evidence type="ECO:0000313" key="15">
    <source>
        <dbReference type="EMBL" id="MBB6223255.1"/>
    </source>
</evidence>
<evidence type="ECO:0000256" key="2">
    <source>
        <dbReference type="ARBA" id="ARBA00005417"/>
    </source>
</evidence>
<keyword evidence="9" id="KW-0472">Membrane</keyword>